<keyword evidence="3" id="KW-0804">Transcription</keyword>
<keyword evidence="6" id="KW-1185">Reference proteome</keyword>
<dbReference type="Gene3D" id="1.10.10.10">
    <property type="entry name" value="Winged helix-like DNA-binding domain superfamily/Winged helix DNA-binding domain"/>
    <property type="match status" value="1"/>
</dbReference>
<dbReference type="InterPro" id="IPR011711">
    <property type="entry name" value="GntR_C"/>
</dbReference>
<dbReference type="InterPro" id="IPR008920">
    <property type="entry name" value="TF_FadR/GntR_C"/>
</dbReference>
<dbReference type="InterPro" id="IPR036390">
    <property type="entry name" value="WH_DNA-bd_sf"/>
</dbReference>
<dbReference type="Gene3D" id="1.20.120.530">
    <property type="entry name" value="GntR ligand-binding domain-like"/>
    <property type="match status" value="1"/>
</dbReference>
<dbReference type="RefSeq" id="WP_316001209.1">
    <property type="nucleotide sequence ID" value="NZ_JAWDIU010000002.1"/>
</dbReference>
<reference evidence="5 6" key="1">
    <citation type="submission" date="2023-09" db="EMBL/GenBank/DDBJ databases">
        <title>Microbacterium fusihabitans sp. nov., Microbacterium phycihabitans sp. nov., and Microbacterium cervinum sp. nov., isolated from dried seaweeds of beach.</title>
        <authorList>
            <person name="Lee S.D."/>
        </authorList>
    </citation>
    <scope>NUCLEOTIDE SEQUENCE [LARGE SCALE GENOMIC DNA]</scope>
    <source>
        <strain evidence="5 6">KSW2-21</strain>
    </source>
</reference>
<dbReference type="PROSITE" id="PS50949">
    <property type="entry name" value="HTH_GNTR"/>
    <property type="match status" value="1"/>
</dbReference>
<dbReference type="SUPFAM" id="SSF48008">
    <property type="entry name" value="GntR ligand-binding domain-like"/>
    <property type="match status" value="1"/>
</dbReference>
<feature type="domain" description="HTH gntR-type" evidence="4">
    <location>
        <begin position="13"/>
        <end position="80"/>
    </location>
</feature>
<dbReference type="EMBL" id="JAWDIU010000002">
    <property type="protein sequence ID" value="MDU0326776.1"/>
    <property type="molecule type" value="Genomic_DNA"/>
</dbReference>
<dbReference type="InterPro" id="IPR000524">
    <property type="entry name" value="Tscrpt_reg_HTH_GntR"/>
</dbReference>
<evidence type="ECO:0000313" key="5">
    <source>
        <dbReference type="EMBL" id="MDU0326776.1"/>
    </source>
</evidence>
<dbReference type="SMART" id="SM00895">
    <property type="entry name" value="FCD"/>
    <property type="match status" value="1"/>
</dbReference>
<dbReference type="PANTHER" id="PTHR43537">
    <property type="entry name" value="TRANSCRIPTIONAL REGULATOR, GNTR FAMILY"/>
    <property type="match status" value="1"/>
</dbReference>
<name>A0ABU3RV55_9MICO</name>
<evidence type="ECO:0000259" key="4">
    <source>
        <dbReference type="PROSITE" id="PS50949"/>
    </source>
</evidence>
<evidence type="ECO:0000256" key="2">
    <source>
        <dbReference type="ARBA" id="ARBA00023125"/>
    </source>
</evidence>
<evidence type="ECO:0000256" key="1">
    <source>
        <dbReference type="ARBA" id="ARBA00023015"/>
    </source>
</evidence>
<dbReference type="SUPFAM" id="SSF46785">
    <property type="entry name" value="Winged helix' DNA-binding domain"/>
    <property type="match status" value="1"/>
</dbReference>
<evidence type="ECO:0000313" key="6">
    <source>
        <dbReference type="Proteomes" id="UP001256673"/>
    </source>
</evidence>
<dbReference type="Proteomes" id="UP001256673">
    <property type="component" value="Unassembled WGS sequence"/>
</dbReference>
<evidence type="ECO:0000256" key="3">
    <source>
        <dbReference type="ARBA" id="ARBA00023163"/>
    </source>
</evidence>
<keyword evidence="2" id="KW-0238">DNA-binding</keyword>
<proteinExistence type="predicted"/>
<sequence>MPRSTPADDPRPSDRAERAYEALRAAIIEGALTPGTKLGEEALAAHYGVSRTLVRTVLQRLVGDGVVDSPPGRSAAVARPTIDEARDAFTVRAALEREGVRLVAERRDPAALARLRTHVRAEREAWESRRPTVSARLGGEFHLLIARESENTLLVRYMSEVVSRTALILSIYGRDIDQEISIAEHEQLLHMLEAGDADAACALVEHHLADVQRKSLGREADSGEELLAVLSRY</sequence>
<organism evidence="5 6">
    <name type="scientific">Microbacterium algihabitans</name>
    <dbReference type="NCBI Taxonomy" id="3075992"/>
    <lineage>
        <taxon>Bacteria</taxon>
        <taxon>Bacillati</taxon>
        <taxon>Actinomycetota</taxon>
        <taxon>Actinomycetes</taxon>
        <taxon>Micrococcales</taxon>
        <taxon>Microbacteriaceae</taxon>
        <taxon>Microbacterium</taxon>
    </lineage>
</organism>
<gene>
    <name evidence="5" type="ORF">RWH43_08405</name>
</gene>
<dbReference type="CDD" id="cd07377">
    <property type="entry name" value="WHTH_GntR"/>
    <property type="match status" value="1"/>
</dbReference>
<keyword evidence="1" id="KW-0805">Transcription regulation</keyword>
<dbReference type="InterPro" id="IPR036388">
    <property type="entry name" value="WH-like_DNA-bd_sf"/>
</dbReference>
<comment type="caution">
    <text evidence="5">The sequence shown here is derived from an EMBL/GenBank/DDBJ whole genome shotgun (WGS) entry which is preliminary data.</text>
</comment>
<dbReference type="Pfam" id="PF00392">
    <property type="entry name" value="GntR"/>
    <property type="match status" value="1"/>
</dbReference>
<dbReference type="Pfam" id="PF07729">
    <property type="entry name" value="FCD"/>
    <property type="match status" value="1"/>
</dbReference>
<dbReference type="SMART" id="SM00345">
    <property type="entry name" value="HTH_GNTR"/>
    <property type="match status" value="1"/>
</dbReference>
<dbReference type="PANTHER" id="PTHR43537:SF53">
    <property type="entry name" value="HTH-TYPE TRANSCRIPTIONAL REPRESSOR NANR"/>
    <property type="match status" value="1"/>
</dbReference>
<accession>A0ABU3RV55</accession>
<protein>
    <submittedName>
        <fullName evidence="5">GntR family transcriptional regulator</fullName>
    </submittedName>
</protein>